<evidence type="ECO:0008006" key="2">
    <source>
        <dbReference type="Google" id="ProtNLM"/>
    </source>
</evidence>
<sequence>MGVLEEVPGITIGTADARIRDNGRDDIAVFAFDPGATVGGVYTRNNYRAAPVEIASACPGPARGFIVNSGNANAATGERGVNNAIQTC</sequence>
<dbReference type="Gene3D" id="3.60.70.12">
    <property type="entry name" value="L-amino peptidase D-ALA esterase/amidase"/>
    <property type="match status" value="1"/>
</dbReference>
<accession>A0A381NGY2</accession>
<dbReference type="SUPFAM" id="SSF56266">
    <property type="entry name" value="DmpA/ArgJ-like"/>
    <property type="match status" value="1"/>
</dbReference>
<organism evidence="1">
    <name type="scientific">marine metagenome</name>
    <dbReference type="NCBI Taxonomy" id="408172"/>
    <lineage>
        <taxon>unclassified sequences</taxon>
        <taxon>metagenomes</taxon>
        <taxon>ecological metagenomes</taxon>
    </lineage>
</organism>
<dbReference type="PANTHER" id="PTHR23100:SF0">
    <property type="entry name" value="ARGININE BIOSYNTHESIS BIFUNCTIONAL PROTEIN ARGJ, MITOCHONDRIAL"/>
    <property type="match status" value="1"/>
</dbReference>
<protein>
    <recommendedName>
        <fullName evidence="2">Glutamate N-acetyltransferase</fullName>
    </recommendedName>
</protein>
<dbReference type="GO" id="GO:0006592">
    <property type="term" value="P:ornithine biosynthetic process"/>
    <property type="evidence" value="ECO:0007669"/>
    <property type="project" value="TreeGrafter"/>
</dbReference>
<gene>
    <name evidence="1" type="ORF">METZ01_LOCUS6208</name>
</gene>
<dbReference type="GO" id="GO:0004042">
    <property type="term" value="F:L-glutamate N-acetyltransferase activity"/>
    <property type="evidence" value="ECO:0007669"/>
    <property type="project" value="TreeGrafter"/>
</dbReference>
<dbReference type="Pfam" id="PF01960">
    <property type="entry name" value="ArgJ"/>
    <property type="match status" value="1"/>
</dbReference>
<dbReference type="EMBL" id="UINC01000328">
    <property type="protein sequence ID" value="SUZ53354.1"/>
    <property type="molecule type" value="Genomic_DNA"/>
</dbReference>
<dbReference type="AlphaFoldDB" id="A0A381NGY2"/>
<dbReference type="GO" id="GO:0006526">
    <property type="term" value="P:L-arginine biosynthetic process"/>
    <property type="evidence" value="ECO:0007669"/>
    <property type="project" value="InterPro"/>
</dbReference>
<dbReference type="PANTHER" id="PTHR23100">
    <property type="entry name" value="ARGININE BIOSYNTHESIS BIFUNCTIONAL PROTEIN ARGJ"/>
    <property type="match status" value="1"/>
</dbReference>
<dbReference type="InterPro" id="IPR002813">
    <property type="entry name" value="Arg_biosynth_ArgJ"/>
</dbReference>
<evidence type="ECO:0000313" key="1">
    <source>
        <dbReference type="EMBL" id="SUZ53354.1"/>
    </source>
</evidence>
<dbReference type="GO" id="GO:0004358">
    <property type="term" value="F:L-glutamate N-acetyltransferase activity, acting on acetyl-L-ornithine as donor"/>
    <property type="evidence" value="ECO:0007669"/>
    <property type="project" value="InterPro"/>
</dbReference>
<reference evidence="1" key="1">
    <citation type="submission" date="2018-05" db="EMBL/GenBank/DDBJ databases">
        <authorList>
            <person name="Lanie J.A."/>
            <person name="Ng W.-L."/>
            <person name="Kazmierczak K.M."/>
            <person name="Andrzejewski T.M."/>
            <person name="Davidsen T.M."/>
            <person name="Wayne K.J."/>
            <person name="Tettelin H."/>
            <person name="Glass J.I."/>
            <person name="Rusch D."/>
            <person name="Podicherti R."/>
            <person name="Tsui H.-C.T."/>
            <person name="Winkler M.E."/>
        </authorList>
    </citation>
    <scope>NUCLEOTIDE SEQUENCE</scope>
</reference>
<proteinExistence type="predicted"/>
<name>A0A381NGY2_9ZZZZ</name>
<dbReference type="InterPro" id="IPR016117">
    <property type="entry name" value="ArgJ-like_dom_sf"/>
</dbReference>
<feature type="non-terminal residue" evidence="1">
    <location>
        <position position="88"/>
    </location>
</feature>